<dbReference type="Proteomes" id="UP000003491">
    <property type="component" value="Unassembled WGS sequence"/>
</dbReference>
<dbReference type="AlphaFoldDB" id="C2E7L7"/>
<accession>C2E7L7</accession>
<dbReference type="EMBL" id="ACGR01000044">
    <property type="protein sequence ID" value="EEJ59059.1"/>
    <property type="molecule type" value="Genomic_DNA"/>
</dbReference>
<evidence type="ECO:0000313" key="2">
    <source>
        <dbReference type="EMBL" id="EEJ59059.1"/>
    </source>
</evidence>
<comment type="caution">
    <text evidence="2">The sequence shown here is derived from an EMBL/GenBank/DDBJ whole genome shotgun (WGS) entry which is preliminary data.</text>
</comment>
<feature type="domain" description="Beta-galactosidase trimerisation" evidence="1">
    <location>
        <begin position="3"/>
        <end position="62"/>
    </location>
</feature>
<dbReference type="InterPro" id="IPR029062">
    <property type="entry name" value="Class_I_gatase-like"/>
</dbReference>
<dbReference type="Pfam" id="PF08532">
    <property type="entry name" value="Glyco_hydro_42M"/>
    <property type="match status" value="1"/>
</dbReference>
<dbReference type="PATRIC" id="fig|525330.7.peg.522"/>
<evidence type="ECO:0000259" key="1">
    <source>
        <dbReference type="Pfam" id="PF08532"/>
    </source>
</evidence>
<dbReference type="GO" id="GO:0004565">
    <property type="term" value="F:beta-galactosidase activity"/>
    <property type="evidence" value="ECO:0007669"/>
    <property type="project" value="InterPro"/>
</dbReference>
<evidence type="ECO:0000313" key="3">
    <source>
        <dbReference type="Proteomes" id="UP000003491"/>
    </source>
</evidence>
<organism evidence="2 3">
    <name type="scientific">Lactobacillus johnsonii ATCC 33200</name>
    <dbReference type="NCBI Taxonomy" id="525330"/>
    <lineage>
        <taxon>Bacteria</taxon>
        <taxon>Bacillati</taxon>
        <taxon>Bacillota</taxon>
        <taxon>Bacilli</taxon>
        <taxon>Lactobacillales</taxon>
        <taxon>Lactobacillaceae</taxon>
        <taxon>Lactobacillus</taxon>
    </lineage>
</organism>
<dbReference type="SUPFAM" id="SSF52317">
    <property type="entry name" value="Class I glutamine amidotransferase-like"/>
    <property type="match status" value="1"/>
</dbReference>
<protein>
    <recommendedName>
        <fullName evidence="1">Beta-galactosidase trimerisation domain-containing protein</fullName>
    </recommendedName>
</protein>
<dbReference type="Gene3D" id="3.40.50.880">
    <property type="match status" value="1"/>
</dbReference>
<name>C2E7L7_LACJH</name>
<gene>
    <name evidence="2" type="ORF">HMPREF0528_1741</name>
</gene>
<dbReference type="GO" id="GO:0005975">
    <property type="term" value="P:carbohydrate metabolic process"/>
    <property type="evidence" value="ECO:0007669"/>
    <property type="project" value="InterPro"/>
</dbReference>
<proteinExistence type="predicted"/>
<sequence length="89" mass="10363">MYDYCETLINCTGKVLATYSKDFYRNTPAIVEHSYGAGKGYYLACRTDYSFLEKFYEKIASELVNLLEDVKDKRTVSLKPFESKVYKNN</sequence>
<dbReference type="InterPro" id="IPR013738">
    <property type="entry name" value="Beta_galactosidase_Trimer"/>
</dbReference>
<dbReference type="HOGENOM" id="CLU_2450854_0_0_9"/>
<reference evidence="2 3" key="1">
    <citation type="submission" date="2009-01" db="EMBL/GenBank/DDBJ databases">
        <authorList>
            <person name="Qin X."/>
            <person name="Bachman B."/>
            <person name="Battles P."/>
            <person name="Bell A."/>
            <person name="Bess C."/>
            <person name="Bickham C."/>
            <person name="Chaboub L."/>
            <person name="Chen D."/>
            <person name="Coyle M."/>
            <person name="Deiros D.R."/>
            <person name="Dinh H."/>
            <person name="Forbes L."/>
            <person name="Fowler G."/>
            <person name="Francisco L."/>
            <person name="Fu Q."/>
            <person name="Gubbala S."/>
            <person name="Hale W."/>
            <person name="Han Y."/>
            <person name="Hemphill L."/>
            <person name="Highlander S.K."/>
            <person name="Hirani K."/>
            <person name="Hogues M."/>
            <person name="Jackson L."/>
            <person name="Jakkamsetti A."/>
            <person name="Javaid M."/>
            <person name="Jiang H."/>
            <person name="Korchina V."/>
            <person name="Kovar C."/>
            <person name="Lara F."/>
            <person name="Lee S."/>
            <person name="Mata R."/>
            <person name="Mathew T."/>
            <person name="Moen C."/>
            <person name="Morales K."/>
            <person name="Munidasa M."/>
            <person name="Nazareth L."/>
            <person name="Ngo R."/>
            <person name="Nguyen L."/>
            <person name="Okwuonu G."/>
            <person name="Ongeri F."/>
            <person name="Patil S."/>
            <person name="Petrosino J."/>
            <person name="Pham C."/>
            <person name="Pham P."/>
            <person name="Pu L.-L."/>
            <person name="Puazo M."/>
            <person name="Raj R."/>
            <person name="Reid J."/>
            <person name="Rouhana J."/>
            <person name="Saada N."/>
            <person name="Shang Y."/>
            <person name="Simmons D."/>
            <person name="Thornton R."/>
            <person name="Warren J."/>
            <person name="Weissenberger G."/>
            <person name="Zhang J."/>
            <person name="Zhang L."/>
            <person name="Zhou C."/>
            <person name="Zhu D."/>
            <person name="Muzny D."/>
            <person name="Worley K."/>
            <person name="Gibbs R."/>
        </authorList>
    </citation>
    <scope>NUCLEOTIDE SEQUENCE [LARGE SCALE GENOMIC DNA]</scope>
    <source>
        <strain evidence="2 3">ATCC 33200</strain>
    </source>
</reference>